<dbReference type="RefSeq" id="WP_113031255.1">
    <property type="nucleotide sequence ID" value="NZ_QMFB01000006.1"/>
</dbReference>
<protein>
    <submittedName>
        <fullName evidence="3">Osmoprotectant ABC transporter substrate-binding protein</fullName>
    </submittedName>
</protein>
<dbReference type="OrthoDB" id="9801163at2"/>
<dbReference type="PROSITE" id="PS51257">
    <property type="entry name" value="PROKAR_LIPOPROTEIN"/>
    <property type="match status" value="1"/>
</dbReference>
<dbReference type="Proteomes" id="UP000250369">
    <property type="component" value="Unassembled WGS sequence"/>
</dbReference>
<dbReference type="GO" id="GO:0022857">
    <property type="term" value="F:transmembrane transporter activity"/>
    <property type="evidence" value="ECO:0007669"/>
    <property type="project" value="InterPro"/>
</dbReference>
<dbReference type="AlphaFoldDB" id="A0A329MMA1"/>
<dbReference type="Gene3D" id="3.40.190.120">
    <property type="entry name" value="Osmoprotection protein (prox), domain 2"/>
    <property type="match status" value="1"/>
</dbReference>
<feature type="signal peptide" evidence="1">
    <location>
        <begin position="1"/>
        <end position="25"/>
    </location>
</feature>
<keyword evidence="1" id="KW-0732">Signal</keyword>
<dbReference type="GO" id="GO:0043190">
    <property type="term" value="C:ATP-binding cassette (ABC) transporter complex"/>
    <property type="evidence" value="ECO:0007669"/>
    <property type="project" value="InterPro"/>
</dbReference>
<evidence type="ECO:0000256" key="1">
    <source>
        <dbReference type="SAM" id="SignalP"/>
    </source>
</evidence>
<proteinExistence type="predicted"/>
<dbReference type="EMBL" id="QMFB01000006">
    <property type="protein sequence ID" value="RAV20975.1"/>
    <property type="molecule type" value="Genomic_DNA"/>
</dbReference>
<gene>
    <name evidence="3" type="ORF">DQG23_12870</name>
</gene>
<organism evidence="3 4">
    <name type="scientific">Paenibacillus contaminans</name>
    <dbReference type="NCBI Taxonomy" id="450362"/>
    <lineage>
        <taxon>Bacteria</taxon>
        <taxon>Bacillati</taxon>
        <taxon>Bacillota</taxon>
        <taxon>Bacilli</taxon>
        <taxon>Bacillales</taxon>
        <taxon>Paenibacillaceae</taxon>
        <taxon>Paenibacillus</taxon>
    </lineage>
</organism>
<evidence type="ECO:0000313" key="3">
    <source>
        <dbReference type="EMBL" id="RAV20975.1"/>
    </source>
</evidence>
<feature type="chain" id="PRO_5016372382" evidence="1">
    <location>
        <begin position="26"/>
        <end position="298"/>
    </location>
</feature>
<keyword evidence="4" id="KW-1185">Reference proteome</keyword>
<evidence type="ECO:0000313" key="4">
    <source>
        <dbReference type="Proteomes" id="UP000250369"/>
    </source>
</evidence>
<reference evidence="3 4" key="1">
    <citation type="journal article" date="2009" name="Int. J. Syst. Evol. Microbiol.">
        <title>Paenibacillus contaminans sp. nov., isolated from a contaminated laboratory plate.</title>
        <authorList>
            <person name="Chou J.H."/>
            <person name="Lee J.H."/>
            <person name="Lin M.C."/>
            <person name="Chang P.S."/>
            <person name="Arun A.B."/>
            <person name="Young C.C."/>
            <person name="Chen W.M."/>
        </authorList>
    </citation>
    <scope>NUCLEOTIDE SEQUENCE [LARGE SCALE GENOMIC DNA]</scope>
    <source>
        <strain evidence="3 4">CKOBP-6</strain>
    </source>
</reference>
<dbReference type="InterPro" id="IPR007210">
    <property type="entry name" value="ABC_Gly_betaine_transp_sub-bd"/>
</dbReference>
<sequence>MRNRIRLIAPAIAAVILAAALSGCGAGNTIRIGTQTFSEPKIIAHMYRALIEDRTDLKVKVMPDLAASPVVLDAMKNNDIQMATLYSGMLFDNYFPFEPTKDRRKVLEQAQTGFDKFFGLKWFDSFGFENTYAFTVRKDLAEQHRLEKISDVKPLAGSMKLGMDTTWLVRESDGYPAFQKAYGITFGQTFPMEIALVYNAVASKSMDIVLAYSTDARLKEYELTTLQDDKQFFPPYDASPVIRKDVLEKYPELNEIIGLLVGKIDAQTMIELNYEVDVNKRNEKKVAEQYLKKIGLLQ</sequence>
<evidence type="ECO:0000259" key="2">
    <source>
        <dbReference type="Pfam" id="PF04069"/>
    </source>
</evidence>
<accession>A0A329MMA1</accession>
<name>A0A329MMA1_9BACL</name>
<dbReference type="SUPFAM" id="SSF53850">
    <property type="entry name" value="Periplasmic binding protein-like II"/>
    <property type="match status" value="1"/>
</dbReference>
<comment type="caution">
    <text evidence="3">The sequence shown here is derived from an EMBL/GenBank/DDBJ whole genome shotgun (WGS) entry which is preliminary data.</text>
</comment>
<dbReference type="Pfam" id="PF04069">
    <property type="entry name" value="OpuAC"/>
    <property type="match status" value="1"/>
</dbReference>
<dbReference type="Gene3D" id="3.40.190.10">
    <property type="entry name" value="Periplasmic binding protein-like II"/>
    <property type="match status" value="1"/>
</dbReference>
<feature type="domain" description="ABC-type glycine betaine transport system substrate-binding" evidence="2">
    <location>
        <begin position="29"/>
        <end position="293"/>
    </location>
</feature>